<evidence type="ECO:0000313" key="3">
    <source>
        <dbReference type="Proteomes" id="UP000509458"/>
    </source>
</evidence>
<dbReference type="EMBL" id="LR812090">
    <property type="protein sequence ID" value="CAB9495906.1"/>
    <property type="molecule type" value="Genomic_DNA"/>
</dbReference>
<dbReference type="PANTHER" id="PTHR33795">
    <property type="entry name" value="INSERTION ELEMENT IS150 PROTEIN INSJ"/>
    <property type="match status" value="1"/>
</dbReference>
<dbReference type="PANTHER" id="PTHR33795:SF1">
    <property type="entry name" value="INSERTION ELEMENT IS150 PROTEIN INSJ"/>
    <property type="match status" value="1"/>
</dbReference>
<dbReference type="AlphaFoldDB" id="A0A6T9Y4Y3"/>
<evidence type="ECO:0000256" key="1">
    <source>
        <dbReference type="SAM" id="MobiDB-lite"/>
    </source>
</evidence>
<proteinExistence type="predicted"/>
<organism evidence="2 3">
    <name type="scientific">Alteromonas macleodii</name>
    <name type="common">Pseudoalteromonas macleodii</name>
    <dbReference type="NCBI Taxonomy" id="28108"/>
    <lineage>
        <taxon>Bacteria</taxon>
        <taxon>Pseudomonadati</taxon>
        <taxon>Pseudomonadota</taxon>
        <taxon>Gammaproteobacteria</taxon>
        <taxon>Alteromonadales</taxon>
        <taxon>Alteromonadaceae</taxon>
        <taxon>Alteromonas/Salinimonas group</taxon>
        <taxon>Alteromonas</taxon>
    </lineage>
</organism>
<name>A0A6T9Y4Y3_ALTMA</name>
<dbReference type="InterPro" id="IPR052057">
    <property type="entry name" value="IS150/IS1296_orfA-like"/>
</dbReference>
<accession>A0A6T9Y4Y3</accession>
<dbReference type="InterPro" id="IPR010921">
    <property type="entry name" value="Trp_repressor/repl_initiator"/>
</dbReference>
<dbReference type="GO" id="GO:0043565">
    <property type="term" value="F:sequence-specific DNA binding"/>
    <property type="evidence" value="ECO:0007669"/>
    <property type="project" value="InterPro"/>
</dbReference>
<dbReference type="Proteomes" id="UP000509458">
    <property type="component" value="Chromosome"/>
</dbReference>
<protein>
    <submittedName>
        <fullName evidence="2">Transposase</fullName>
    </submittedName>
</protein>
<dbReference type="RefSeq" id="WP_179985291.1">
    <property type="nucleotide sequence ID" value="NZ_LR812090.1"/>
</dbReference>
<feature type="compositionally biased region" description="Polar residues" evidence="1">
    <location>
        <begin position="116"/>
        <end position="128"/>
    </location>
</feature>
<sequence>MSKHNRAFKIKLAQLVEEKNSEALGKKYGVSARLIRYWFQVYQINGSNSFIHKQLPYSLEFKTHVLKTMEMNNWSLGYTSAYFDLSSPGILFQWQKLYAREDISRLIPKNKGKPRVTNNSSTPKPSSEMTEKELREELDYLRAENAVLKKLEALAQARKKKAKTKP</sequence>
<gene>
    <name evidence="2" type="ORF">ALFOR1_70286</name>
</gene>
<feature type="region of interest" description="Disordered" evidence="1">
    <location>
        <begin position="109"/>
        <end position="135"/>
    </location>
</feature>
<reference evidence="2 3" key="1">
    <citation type="submission" date="2020-06" db="EMBL/GenBank/DDBJ databases">
        <authorList>
            <person name="Duchaud E."/>
        </authorList>
    </citation>
    <scope>NUCLEOTIDE SEQUENCE [LARGE SCALE GENOMIC DNA]</scope>
    <source>
        <strain evidence="2">Alteromonas fortis</strain>
    </source>
</reference>
<evidence type="ECO:0000313" key="2">
    <source>
        <dbReference type="EMBL" id="CAB9495906.1"/>
    </source>
</evidence>
<dbReference type="SUPFAM" id="SSF48295">
    <property type="entry name" value="TrpR-like"/>
    <property type="match status" value="1"/>
</dbReference>